<dbReference type="Proteomes" id="UP001500979">
    <property type="component" value="Unassembled WGS sequence"/>
</dbReference>
<keyword evidence="1" id="KW-0732">Signal</keyword>
<feature type="signal peptide" evidence="1">
    <location>
        <begin position="1"/>
        <end position="21"/>
    </location>
</feature>
<reference evidence="4 5" key="1">
    <citation type="journal article" date="2019" name="Int. J. Syst. Evol. Microbiol.">
        <title>The Global Catalogue of Microorganisms (GCM) 10K type strain sequencing project: providing services to taxonomists for standard genome sequencing and annotation.</title>
        <authorList>
            <consortium name="The Broad Institute Genomics Platform"/>
            <consortium name="The Broad Institute Genome Sequencing Center for Infectious Disease"/>
            <person name="Wu L."/>
            <person name="Ma J."/>
        </authorList>
    </citation>
    <scope>NUCLEOTIDE SEQUENCE [LARGE SCALE GENOMIC DNA]</scope>
    <source>
        <strain evidence="4 5">JCM 9383</strain>
    </source>
</reference>
<feature type="chain" id="PRO_5046889725" evidence="1">
    <location>
        <begin position="22"/>
        <end position="377"/>
    </location>
</feature>
<dbReference type="PROSITE" id="PS51257">
    <property type="entry name" value="PROKAR_LIPOPROTEIN"/>
    <property type="match status" value="1"/>
</dbReference>
<feature type="domain" description="Mammalian cell entry C-terminal" evidence="3">
    <location>
        <begin position="121"/>
        <end position="292"/>
    </location>
</feature>
<dbReference type="EMBL" id="BAAAUX010000002">
    <property type="protein sequence ID" value="GAA2775446.1"/>
    <property type="molecule type" value="Genomic_DNA"/>
</dbReference>
<dbReference type="RefSeq" id="WP_344677626.1">
    <property type="nucleotide sequence ID" value="NZ_BAAAUX010000002.1"/>
</dbReference>
<dbReference type="NCBIfam" id="TIGR00996">
    <property type="entry name" value="Mtu_fam_mce"/>
    <property type="match status" value="1"/>
</dbReference>
<evidence type="ECO:0000313" key="4">
    <source>
        <dbReference type="EMBL" id="GAA2775446.1"/>
    </source>
</evidence>
<name>A0ABN3V388_9PSEU</name>
<sequence>MRWRVPLAAVLLATSCGVASCGVADLPLPGGADVGTDPRRVTARFADVLDLVPQASVKVNDVAVGRVESVRLAPDGWTAEVSMLVHGDVRLASNAGAQLRQSSLLGEKYVQLVRPERPEAGELGDGAVIPLERTGRNPQVEEVLGALSMLLNGGIGRVHDIVGEVNAALSGNEEDLRALLSNVDTFVGSLDAQKNDITRAIDELNRLSASLAGQRDDIVTTLDGIGPGIEVLDEQRGQLVAMLQSVDRLSDVAVDTVHRSRDDIVADLHALVPTLRELGRAGESLPKSLEVLLTPPFTDYSTEAVRGDYMNADIELDLELGSVLGNLAESRTPVHEPPDVLRPPIEPPPLPLPLPPLPLPPAEPRPLPLLDDLLGGL</sequence>
<proteinExistence type="predicted"/>
<dbReference type="InterPro" id="IPR024516">
    <property type="entry name" value="Mce_C"/>
</dbReference>
<gene>
    <name evidence="4" type="ORF">GCM10010470_04520</name>
</gene>
<accession>A0ABN3V388</accession>
<dbReference type="Pfam" id="PF11887">
    <property type="entry name" value="Mce4_CUP1"/>
    <property type="match status" value="1"/>
</dbReference>
<dbReference type="InterPro" id="IPR052336">
    <property type="entry name" value="MlaD_Phospholipid_Transporter"/>
</dbReference>
<evidence type="ECO:0000259" key="2">
    <source>
        <dbReference type="Pfam" id="PF02470"/>
    </source>
</evidence>
<evidence type="ECO:0000259" key="3">
    <source>
        <dbReference type="Pfam" id="PF11887"/>
    </source>
</evidence>
<organism evidence="4 5">
    <name type="scientific">Saccharopolyspora taberi</name>
    <dbReference type="NCBI Taxonomy" id="60895"/>
    <lineage>
        <taxon>Bacteria</taxon>
        <taxon>Bacillati</taxon>
        <taxon>Actinomycetota</taxon>
        <taxon>Actinomycetes</taxon>
        <taxon>Pseudonocardiales</taxon>
        <taxon>Pseudonocardiaceae</taxon>
        <taxon>Saccharopolyspora</taxon>
    </lineage>
</organism>
<evidence type="ECO:0000256" key="1">
    <source>
        <dbReference type="SAM" id="SignalP"/>
    </source>
</evidence>
<protein>
    <submittedName>
        <fullName evidence="4">MCE family protein</fullName>
    </submittedName>
</protein>
<dbReference type="PANTHER" id="PTHR33371">
    <property type="entry name" value="INTERMEMBRANE PHOSPHOLIPID TRANSPORT SYSTEM BINDING PROTEIN MLAD-RELATED"/>
    <property type="match status" value="1"/>
</dbReference>
<dbReference type="InterPro" id="IPR005693">
    <property type="entry name" value="Mce"/>
</dbReference>
<dbReference type="PANTHER" id="PTHR33371:SF15">
    <property type="entry name" value="LIPOPROTEIN LPRN"/>
    <property type="match status" value="1"/>
</dbReference>
<dbReference type="InterPro" id="IPR003399">
    <property type="entry name" value="Mce/MlaD"/>
</dbReference>
<evidence type="ECO:0000313" key="5">
    <source>
        <dbReference type="Proteomes" id="UP001500979"/>
    </source>
</evidence>
<keyword evidence="5" id="KW-1185">Reference proteome</keyword>
<feature type="domain" description="Mce/MlaD" evidence="2">
    <location>
        <begin position="38"/>
        <end position="113"/>
    </location>
</feature>
<comment type="caution">
    <text evidence="4">The sequence shown here is derived from an EMBL/GenBank/DDBJ whole genome shotgun (WGS) entry which is preliminary data.</text>
</comment>
<dbReference type="Pfam" id="PF02470">
    <property type="entry name" value="MlaD"/>
    <property type="match status" value="1"/>
</dbReference>